<dbReference type="Proteomes" id="UP001642487">
    <property type="component" value="Chromosome 2"/>
</dbReference>
<gene>
    <name evidence="1" type="ORF">CITCOLO1_LOCUS7941</name>
</gene>
<organism evidence="1 2">
    <name type="scientific">Citrullus colocynthis</name>
    <name type="common">colocynth</name>
    <dbReference type="NCBI Taxonomy" id="252529"/>
    <lineage>
        <taxon>Eukaryota</taxon>
        <taxon>Viridiplantae</taxon>
        <taxon>Streptophyta</taxon>
        <taxon>Embryophyta</taxon>
        <taxon>Tracheophyta</taxon>
        <taxon>Spermatophyta</taxon>
        <taxon>Magnoliopsida</taxon>
        <taxon>eudicotyledons</taxon>
        <taxon>Gunneridae</taxon>
        <taxon>Pentapetalae</taxon>
        <taxon>rosids</taxon>
        <taxon>fabids</taxon>
        <taxon>Cucurbitales</taxon>
        <taxon>Cucurbitaceae</taxon>
        <taxon>Benincaseae</taxon>
        <taxon>Citrullus</taxon>
    </lineage>
</organism>
<keyword evidence="2" id="KW-1185">Reference proteome</keyword>
<accession>A0ABP0Y6K4</accession>
<name>A0ABP0Y6K4_9ROSI</name>
<protein>
    <submittedName>
        <fullName evidence="1">Uncharacterized protein</fullName>
    </submittedName>
</protein>
<dbReference type="EMBL" id="OZ021736">
    <property type="protein sequence ID" value="CAK9316095.1"/>
    <property type="molecule type" value="Genomic_DNA"/>
</dbReference>
<evidence type="ECO:0000313" key="2">
    <source>
        <dbReference type="Proteomes" id="UP001642487"/>
    </source>
</evidence>
<evidence type="ECO:0000313" key="1">
    <source>
        <dbReference type="EMBL" id="CAK9316095.1"/>
    </source>
</evidence>
<proteinExistence type="predicted"/>
<reference evidence="1 2" key="1">
    <citation type="submission" date="2024-03" db="EMBL/GenBank/DDBJ databases">
        <authorList>
            <person name="Gkanogiannis A."/>
            <person name="Becerra Lopez-Lavalle L."/>
        </authorList>
    </citation>
    <scope>NUCLEOTIDE SEQUENCE [LARGE SCALE GENOMIC DNA]</scope>
</reference>
<sequence length="102" mass="11696">MSRIFGATTCTLLRPIILNSYKGILRSLASGESSLDKSIDVYYLETLSMNRVVVCSLYQYLHFSIIYTSQTINFLNLCPDCTPRPKNKDMALFIRMLHSFQC</sequence>